<evidence type="ECO:0000256" key="6">
    <source>
        <dbReference type="HAMAP-Rule" id="MF_00963"/>
    </source>
</evidence>
<dbReference type="Pfam" id="PF04545">
    <property type="entry name" value="Sigma70_r4"/>
    <property type="match status" value="1"/>
</dbReference>
<dbReference type="InterPro" id="IPR014284">
    <property type="entry name" value="RNA_pol_sigma-70_dom"/>
</dbReference>
<dbReference type="InterPro" id="IPR028630">
    <property type="entry name" value="Sigma70_RpoD"/>
</dbReference>
<dbReference type="InterPro" id="IPR007630">
    <property type="entry name" value="RNA_pol_sigma70_r4"/>
</dbReference>
<dbReference type="InterPro" id="IPR050239">
    <property type="entry name" value="Sigma-70_RNA_pol_init_factors"/>
</dbReference>
<dbReference type="EMBL" id="JAGGKX010000035">
    <property type="protein sequence ID" value="MBP1971745.1"/>
    <property type="molecule type" value="Genomic_DNA"/>
</dbReference>
<comment type="caution">
    <text evidence="8">The sequence shown here is derived from an EMBL/GenBank/DDBJ whole genome shotgun (WGS) entry which is preliminary data.</text>
</comment>
<dbReference type="Proteomes" id="UP001519345">
    <property type="component" value="Unassembled WGS sequence"/>
</dbReference>
<organism evidence="8 9">
    <name type="scientific">Virgibacillus natechei</name>
    <dbReference type="NCBI Taxonomy" id="1216297"/>
    <lineage>
        <taxon>Bacteria</taxon>
        <taxon>Bacillati</taxon>
        <taxon>Bacillota</taxon>
        <taxon>Bacilli</taxon>
        <taxon>Bacillales</taxon>
        <taxon>Bacillaceae</taxon>
        <taxon>Virgibacillus</taxon>
    </lineage>
</organism>
<dbReference type="InterPro" id="IPR042189">
    <property type="entry name" value="RNA_pol_sigma_70_r1_1_sf"/>
</dbReference>
<dbReference type="Pfam" id="PF04539">
    <property type="entry name" value="Sigma70_r3"/>
    <property type="match status" value="1"/>
</dbReference>
<keyword evidence="3 6" id="KW-0731">Sigma factor</keyword>
<comment type="similarity">
    <text evidence="6">Belongs to the sigma-70 factor family. RpoD/SigA subfamily.</text>
</comment>
<evidence type="ECO:0000259" key="7">
    <source>
        <dbReference type="PROSITE" id="PS00716"/>
    </source>
</evidence>
<keyword evidence="1 6" id="KW-0963">Cytoplasm</keyword>
<dbReference type="NCBIfam" id="TIGR02937">
    <property type="entry name" value="sigma70-ECF"/>
    <property type="match status" value="1"/>
</dbReference>
<reference evidence="8 9" key="1">
    <citation type="submission" date="2021-03" db="EMBL/GenBank/DDBJ databases">
        <title>Genomic Encyclopedia of Type Strains, Phase IV (KMG-IV): sequencing the most valuable type-strain genomes for metagenomic binning, comparative biology and taxonomic classification.</title>
        <authorList>
            <person name="Goeker M."/>
        </authorList>
    </citation>
    <scope>NUCLEOTIDE SEQUENCE [LARGE SCALE GENOMIC DNA]</scope>
    <source>
        <strain evidence="8 9">DSM 25609</strain>
    </source>
</reference>
<gene>
    <name evidence="6" type="primary">sigA</name>
    <name evidence="8" type="ORF">J2Z83_003900</name>
</gene>
<feature type="DNA-binding region" description="H-T-H motif" evidence="6">
    <location>
        <begin position="334"/>
        <end position="353"/>
    </location>
</feature>
<dbReference type="Pfam" id="PF03979">
    <property type="entry name" value="Sigma70_r1_1"/>
    <property type="match status" value="1"/>
</dbReference>
<dbReference type="InterPro" id="IPR013325">
    <property type="entry name" value="RNA_pol_sigma_r2"/>
</dbReference>
<dbReference type="Gene3D" id="1.10.10.10">
    <property type="entry name" value="Winged helix-like DNA-binding domain superfamily/Winged helix DNA-binding domain"/>
    <property type="match status" value="2"/>
</dbReference>
<feature type="short sequence motif" description="Interaction with polymerase core subunit RpoC" evidence="6">
    <location>
        <begin position="164"/>
        <end position="167"/>
    </location>
</feature>
<evidence type="ECO:0000256" key="3">
    <source>
        <dbReference type="ARBA" id="ARBA00023082"/>
    </source>
</evidence>
<dbReference type="InterPro" id="IPR007127">
    <property type="entry name" value="RNA_pol_sigma_70_r1_1"/>
</dbReference>
<protein>
    <recommendedName>
        <fullName evidence="6">RNA polymerase sigma factor SigA</fullName>
    </recommendedName>
</protein>
<dbReference type="NCBIfam" id="NF006666">
    <property type="entry name" value="PRK09210.1"/>
    <property type="match status" value="1"/>
</dbReference>
<sequence length="373" mass="43247">MTGNNAVQEKDNQREVALEQVKDKLLDLGKKQGALTYEEVARWLSDFELESDQIDEWYEYLDNQGIEVVVNVEEDPESQETAKEVEHDAADLSNLTGMETNDTVRMYLKEIGRTDLLSADEEVHLARRIEEGDHVAKERLTEANLRLVVSLAKHYTGRGLQFLDLIQEGNTGLMKAVEKYDYRKGFKFSTYATWWIRQSITRAIADQSKTIRKPVHMVETINKLTRVQRELLLKLGHEPTPEEIAKEMDLPLEKVYHVLRLTQDTVSLEKPIGEEEGSYLGDFIEDQETPSPSDQATYASLKEQLETILDTLTDREENVLRLRFGLDDDHSRTLEEVGRVFDITRERIRQIESKALRKLRHPSRSKWLKDFLE</sequence>
<dbReference type="HAMAP" id="MF_00963">
    <property type="entry name" value="Sigma70_RpoD_SigA"/>
    <property type="match status" value="1"/>
</dbReference>
<dbReference type="InterPro" id="IPR007624">
    <property type="entry name" value="RNA_pol_sigma70_r3"/>
</dbReference>
<evidence type="ECO:0000256" key="2">
    <source>
        <dbReference type="ARBA" id="ARBA00023015"/>
    </source>
</evidence>
<accession>A0ABS4ILG2</accession>
<feature type="region of interest" description="Sigma-70 factor domain-2" evidence="6">
    <location>
        <begin position="140"/>
        <end position="210"/>
    </location>
</feature>
<keyword evidence="5 6" id="KW-0804">Transcription</keyword>
<dbReference type="SUPFAM" id="SSF88946">
    <property type="entry name" value="Sigma2 domain of RNA polymerase sigma factors"/>
    <property type="match status" value="1"/>
</dbReference>
<feature type="region of interest" description="Sigma-70 factor domain-4" evidence="6">
    <location>
        <begin position="308"/>
        <end position="361"/>
    </location>
</feature>
<keyword evidence="9" id="KW-1185">Reference proteome</keyword>
<proteinExistence type="inferred from homology"/>
<name>A0ABS4ILG2_9BACI</name>
<dbReference type="InterPro" id="IPR013324">
    <property type="entry name" value="RNA_pol_sigma_r3/r4-like"/>
</dbReference>
<dbReference type="Gene3D" id="1.10.220.120">
    <property type="entry name" value="Sigma-70 factor, region 1.1"/>
    <property type="match status" value="1"/>
</dbReference>
<dbReference type="Pfam" id="PF00140">
    <property type="entry name" value="Sigma70_r1_2"/>
    <property type="match status" value="1"/>
</dbReference>
<evidence type="ECO:0000256" key="4">
    <source>
        <dbReference type="ARBA" id="ARBA00023125"/>
    </source>
</evidence>
<dbReference type="PROSITE" id="PS00716">
    <property type="entry name" value="SIGMA70_2"/>
    <property type="match status" value="1"/>
</dbReference>
<dbReference type="InterPro" id="IPR036388">
    <property type="entry name" value="WH-like_DNA-bd_sf"/>
</dbReference>
<dbReference type="SUPFAM" id="SSF88659">
    <property type="entry name" value="Sigma3 and sigma4 domains of RNA polymerase sigma factors"/>
    <property type="match status" value="2"/>
</dbReference>
<dbReference type="Pfam" id="PF04542">
    <property type="entry name" value="Sigma70_r2"/>
    <property type="match status" value="1"/>
</dbReference>
<keyword evidence="2 6" id="KW-0805">Transcription regulation</keyword>
<comment type="subunit">
    <text evidence="6">Interacts transiently with the RNA polymerase catalytic core.</text>
</comment>
<evidence type="ECO:0000256" key="1">
    <source>
        <dbReference type="ARBA" id="ARBA00022490"/>
    </source>
</evidence>
<dbReference type="InterPro" id="IPR012760">
    <property type="entry name" value="RNA_pol_sigma_RpoD_C"/>
</dbReference>
<feature type="region of interest" description="Sigma-70 factor domain-3" evidence="6">
    <location>
        <begin position="219"/>
        <end position="295"/>
    </location>
</feature>
<dbReference type="PANTHER" id="PTHR30603:SF60">
    <property type="entry name" value="RNA POLYMERASE SIGMA FACTOR RPOD"/>
    <property type="match status" value="1"/>
</dbReference>
<dbReference type="InterPro" id="IPR009042">
    <property type="entry name" value="RNA_pol_sigma70_r1_2"/>
</dbReference>
<comment type="function">
    <text evidence="6">Sigma factors are initiation factors that promote the attachment of RNA polymerase to specific initiation sites and are then released. This sigma factor is the primary sigma factor during exponential growth.</text>
</comment>
<evidence type="ECO:0000313" key="8">
    <source>
        <dbReference type="EMBL" id="MBP1971745.1"/>
    </source>
</evidence>
<dbReference type="RefSeq" id="WP_209464754.1">
    <property type="nucleotide sequence ID" value="NZ_CP110224.1"/>
</dbReference>
<dbReference type="CDD" id="cd06171">
    <property type="entry name" value="Sigma70_r4"/>
    <property type="match status" value="1"/>
</dbReference>
<comment type="subcellular location">
    <subcellularLocation>
        <location evidence="6">Cytoplasm</location>
    </subcellularLocation>
</comment>
<dbReference type="InterPro" id="IPR000943">
    <property type="entry name" value="RNA_pol_sigma70"/>
</dbReference>
<feature type="domain" description="RNA polymerase sigma-70" evidence="7">
    <location>
        <begin position="333"/>
        <end position="359"/>
    </location>
</feature>
<dbReference type="NCBIfam" id="TIGR02393">
    <property type="entry name" value="RpoD_Cterm"/>
    <property type="match status" value="1"/>
</dbReference>
<dbReference type="InterPro" id="IPR007627">
    <property type="entry name" value="RNA_pol_sigma70_r2"/>
</dbReference>
<dbReference type="PANTHER" id="PTHR30603">
    <property type="entry name" value="RNA POLYMERASE SIGMA FACTOR RPO"/>
    <property type="match status" value="1"/>
</dbReference>
<keyword evidence="4 6" id="KW-0238">DNA-binding</keyword>
<dbReference type="PRINTS" id="PR00046">
    <property type="entry name" value="SIGMA70FCT"/>
</dbReference>
<evidence type="ECO:0000256" key="5">
    <source>
        <dbReference type="ARBA" id="ARBA00023163"/>
    </source>
</evidence>
<evidence type="ECO:0000313" key="9">
    <source>
        <dbReference type="Proteomes" id="UP001519345"/>
    </source>
</evidence>
<dbReference type="Gene3D" id="1.10.601.10">
    <property type="entry name" value="RNA Polymerase Primary Sigma Factor"/>
    <property type="match status" value="2"/>
</dbReference>